<dbReference type="eggNOG" id="KOG1203">
    <property type="taxonomic scope" value="Eukaryota"/>
</dbReference>
<dbReference type="PANTHER" id="PTHR47285:SF1">
    <property type="entry name" value="PROTEIN TIC 62, CHLOROPLASTIC"/>
    <property type="match status" value="1"/>
</dbReference>
<dbReference type="PANTHER" id="PTHR47285">
    <property type="entry name" value="PROTEIN TIC 62, CHLOROPLASTIC"/>
    <property type="match status" value="1"/>
</dbReference>
<feature type="compositionally biased region" description="Polar residues" evidence="5">
    <location>
        <begin position="477"/>
        <end position="488"/>
    </location>
</feature>
<feature type="domain" description="NAD(P)-binding" evidence="6">
    <location>
        <begin position="89"/>
        <end position="300"/>
    </location>
</feature>
<gene>
    <name evidence="7" type="ORF">L484_013631</name>
</gene>
<dbReference type="Gene3D" id="3.40.50.720">
    <property type="entry name" value="NAD(P)-binding Rossmann-like Domain"/>
    <property type="match status" value="1"/>
</dbReference>
<proteinExistence type="predicted"/>
<reference evidence="8" key="1">
    <citation type="submission" date="2013-01" db="EMBL/GenBank/DDBJ databases">
        <title>Draft Genome Sequence of a Mulberry Tree, Morus notabilis C.K. Schneid.</title>
        <authorList>
            <person name="He N."/>
            <person name="Zhao S."/>
        </authorList>
    </citation>
    <scope>NUCLEOTIDE SEQUENCE</scope>
</reference>
<evidence type="ECO:0000256" key="3">
    <source>
        <dbReference type="ARBA" id="ARBA00022640"/>
    </source>
</evidence>
<evidence type="ECO:0000256" key="4">
    <source>
        <dbReference type="ARBA" id="ARBA00022946"/>
    </source>
</evidence>
<dbReference type="GO" id="GO:0009507">
    <property type="term" value="C:chloroplast"/>
    <property type="evidence" value="ECO:0007669"/>
    <property type="project" value="UniProtKB-SubCell"/>
</dbReference>
<sequence length="503" mass="53994">MEGCRCSLHSSALTILPSSASRNGFAEKKPFLQGQALKFPNSKRTPNATKFRFLNIRAQASGSTLFSLETLNAIPNENSKDENLAFVAGATGRVGSRAVRELLKLGFRVRAGVRSSDRAKALVESVKQLKLDNENAGGETQPVEKLEIVQCDLEKKDQIGSALGNASVVLCCIGASEKEAFDISGPFRIDYLATKNLIEAATVAKVDHFILLTSLGTNKVGFPAAILNLFWGVLIWKRKAEEALITSGLPYTIVRPGGMERPTDTFKETHNITLSQEDTLFGGLVSNLQVAELMACIAKNRDLSYCKVVEVIAQTTAPLTPMEELLKKIPSQRPVIFSQKDSSAVKTPDLAPPKSEEPKSSTVEESVKAEEITLRPLSPYTAYEDLKPPSSPSPTPSGFKKPPSDVSTAVEAPPPPSSGSGNDATNIVIDGLSENGPPQISTHYHSPYPVYDDFKPPTSPSPSPPNVMPPAPPLAVDSTSSTGSSPEQDPTKPKPRSLSPFTM</sequence>
<accession>W9R8Q4</accession>
<keyword evidence="2" id="KW-0150">Chloroplast</keyword>
<evidence type="ECO:0000313" key="8">
    <source>
        <dbReference type="Proteomes" id="UP000030645"/>
    </source>
</evidence>
<dbReference type="KEGG" id="mnt:21396800"/>
<dbReference type="OrthoDB" id="419598at2759"/>
<name>W9R8Q4_9ROSA</name>
<dbReference type="Pfam" id="PF13460">
    <property type="entry name" value="NAD_binding_10"/>
    <property type="match status" value="1"/>
</dbReference>
<evidence type="ECO:0000313" key="7">
    <source>
        <dbReference type="EMBL" id="EXB41556.1"/>
    </source>
</evidence>
<dbReference type="FunFam" id="3.40.50.720:FF:000499">
    <property type="entry name" value="Protein TIC 62, chloroplastic"/>
    <property type="match status" value="1"/>
</dbReference>
<dbReference type="EMBL" id="KE343797">
    <property type="protein sequence ID" value="EXB41556.1"/>
    <property type="molecule type" value="Genomic_DNA"/>
</dbReference>
<feature type="compositionally biased region" description="Pro residues" evidence="5">
    <location>
        <begin position="457"/>
        <end position="473"/>
    </location>
</feature>
<keyword evidence="4" id="KW-0809">Transit peptide</keyword>
<evidence type="ECO:0000256" key="2">
    <source>
        <dbReference type="ARBA" id="ARBA00022528"/>
    </source>
</evidence>
<dbReference type="InterPro" id="IPR044719">
    <property type="entry name" value="TIC62"/>
</dbReference>
<dbReference type="CDD" id="cd05243">
    <property type="entry name" value="SDR_a5"/>
    <property type="match status" value="1"/>
</dbReference>
<dbReference type="STRING" id="981085.W9R8Q4"/>
<dbReference type="InterPro" id="IPR036291">
    <property type="entry name" value="NAD(P)-bd_dom_sf"/>
</dbReference>
<dbReference type="InterPro" id="IPR016040">
    <property type="entry name" value="NAD(P)-bd_dom"/>
</dbReference>
<dbReference type="Proteomes" id="UP000030645">
    <property type="component" value="Unassembled WGS sequence"/>
</dbReference>
<evidence type="ECO:0000256" key="1">
    <source>
        <dbReference type="ARBA" id="ARBA00004229"/>
    </source>
</evidence>
<dbReference type="SUPFAM" id="SSF51735">
    <property type="entry name" value="NAD(P)-binding Rossmann-fold domains"/>
    <property type="match status" value="1"/>
</dbReference>
<feature type="region of interest" description="Disordered" evidence="5">
    <location>
        <begin position="337"/>
        <end position="503"/>
    </location>
</feature>
<keyword evidence="8" id="KW-1185">Reference proteome</keyword>
<organism evidence="7 8">
    <name type="scientific">Morus notabilis</name>
    <dbReference type="NCBI Taxonomy" id="981085"/>
    <lineage>
        <taxon>Eukaryota</taxon>
        <taxon>Viridiplantae</taxon>
        <taxon>Streptophyta</taxon>
        <taxon>Embryophyta</taxon>
        <taxon>Tracheophyta</taxon>
        <taxon>Spermatophyta</taxon>
        <taxon>Magnoliopsida</taxon>
        <taxon>eudicotyledons</taxon>
        <taxon>Gunneridae</taxon>
        <taxon>Pentapetalae</taxon>
        <taxon>rosids</taxon>
        <taxon>fabids</taxon>
        <taxon>Rosales</taxon>
        <taxon>Moraceae</taxon>
        <taxon>Moreae</taxon>
        <taxon>Morus</taxon>
    </lineage>
</organism>
<evidence type="ECO:0000256" key="5">
    <source>
        <dbReference type="SAM" id="MobiDB-lite"/>
    </source>
</evidence>
<keyword evidence="3" id="KW-0934">Plastid</keyword>
<dbReference type="AlphaFoldDB" id="W9R8Q4"/>
<comment type="subcellular location">
    <subcellularLocation>
        <location evidence="1">Plastid</location>
        <location evidence="1">Chloroplast</location>
    </subcellularLocation>
</comment>
<evidence type="ECO:0000259" key="6">
    <source>
        <dbReference type="Pfam" id="PF13460"/>
    </source>
</evidence>
<protein>
    <recommendedName>
        <fullName evidence="6">NAD(P)-binding domain-containing protein</fullName>
    </recommendedName>
</protein>